<evidence type="ECO:0000313" key="8">
    <source>
        <dbReference type="EMBL" id="GKV45864.1"/>
    </source>
</evidence>
<dbReference type="Pfam" id="PF02365">
    <property type="entry name" value="NAM"/>
    <property type="match status" value="1"/>
</dbReference>
<keyword evidence="9" id="KW-1185">Reference proteome</keyword>
<comment type="subcellular location">
    <subcellularLocation>
        <location evidence="1">Nucleus</location>
    </subcellularLocation>
</comment>
<dbReference type="SUPFAM" id="SSF101941">
    <property type="entry name" value="NAC domain"/>
    <property type="match status" value="1"/>
</dbReference>
<evidence type="ECO:0000256" key="6">
    <source>
        <dbReference type="SAM" id="MobiDB-lite"/>
    </source>
</evidence>
<dbReference type="EMBL" id="BPVZ01000199">
    <property type="protein sequence ID" value="GKV45864.1"/>
    <property type="molecule type" value="Genomic_DNA"/>
</dbReference>
<dbReference type="Proteomes" id="UP001054252">
    <property type="component" value="Unassembled WGS sequence"/>
</dbReference>
<evidence type="ECO:0000256" key="1">
    <source>
        <dbReference type="ARBA" id="ARBA00004123"/>
    </source>
</evidence>
<evidence type="ECO:0000256" key="4">
    <source>
        <dbReference type="ARBA" id="ARBA00023163"/>
    </source>
</evidence>
<dbReference type="GO" id="GO:0005634">
    <property type="term" value="C:nucleus"/>
    <property type="evidence" value="ECO:0007669"/>
    <property type="project" value="UniProtKB-SubCell"/>
</dbReference>
<evidence type="ECO:0000256" key="2">
    <source>
        <dbReference type="ARBA" id="ARBA00023015"/>
    </source>
</evidence>
<dbReference type="PANTHER" id="PTHR31989">
    <property type="entry name" value="NAC DOMAIN-CONTAINING PROTEIN 82-RELATED"/>
    <property type="match status" value="1"/>
</dbReference>
<dbReference type="GO" id="GO:0003677">
    <property type="term" value="F:DNA binding"/>
    <property type="evidence" value="ECO:0007669"/>
    <property type="project" value="UniProtKB-KW"/>
</dbReference>
<keyword evidence="4" id="KW-0804">Transcription</keyword>
<reference evidence="8 9" key="1">
    <citation type="journal article" date="2021" name="Commun. Biol.">
        <title>The genome of Shorea leprosula (Dipterocarpaceae) highlights the ecological relevance of drought in aseasonal tropical rainforests.</title>
        <authorList>
            <person name="Ng K.K.S."/>
            <person name="Kobayashi M.J."/>
            <person name="Fawcett J.A."/>
            <person name="Hatakeyama M."/>
            <person name="Paape T."/>
            <person name="Ng C.H."/>
            <person name="Ang C.C."/>
            <person name="Tnah L.H."/>
            <person name="Lee C.T."/>
            <person name="Nishiyama T."/>
            <person name="Sese J."/>
            <person name="O'Brien M.J."/>
            <person name="Copetti D."/>
            <person name="Mohd Noor M.I."/>
            <person name="Ong R.C."/>
            <person name="Putra M."/>
            <person name="Sireger I.Z."/>
            <person name="Indrioko S."/>
            <person name="Kosugi Y."/>
            <person name="Izuno A."/>
            <person name="Isagi Y."/>
            <person name="Lee S.L."/>
            <person name="Shimizu K.K."/>
        </authorList>
    </citation>
    <scope>NUCLEOTIDE SEQUENCE [LARGE SCALE GENOMIC DNA]</scope>
    <source>
        <strain evidence="8">214</strain>
    </source>
</reference>
<comment type="caution">
    <text evidence="8">The sequence shown here is derived from an EMBL/GenBank/DDBJ whole genome shotgun (WGS) entry which is preliminary data.</text>
</comment>
<dbReference type="AlphaFoldDB" id="A0AAV5MA02"/>
<dbReference type="InterPro" id="IPR036093">
    <property type="entry name" value="NAC_dom_sf"/>
</dbReference>
<dbReference type="Gene3D" id="2.170.150.80">
    <property type="entry name" value="NAC domain"/>
    <property type="match status" value="1"/>
</dbReference>
<evidence type="ECO:0000259" key="7">
    <source>
        <dbReference type="PROSITE" id="PS51005"/>
    </source>
</evidence>
<dbReference type="GO" id="GO:0006355">
    <property type="term" value="P:regulation of DNA-templated transcription"/>
    <property type="evidence" value="ECO:0007669"/>
    <property type="project" value="InterPro"/>
</dbReference>
<name>A0AAV5MA02_9ROSI</name>
<keyword evidence="2" id="KW-0805">Transcription regulation</keyword>
<organism evidence="8 9">
    <name type="scientific">Rubroshorea leprosula</name>
    <dbReference type="NCBI Taxonomy" id="152421"/>
    <lineage>
        <taxon>Eukaryota</taxon>
        <taxon>Viridiplantae</taxon>
        <taxon>Streptophyta</taxon>
        <taxon>Embryophyta</taxon>
        <taxon>Tracheophyta</taxon>
        <taxon>Spermatophyta</taxon>
        <taxon>Magnoliopsida</taxon>
        <taxon>eudicotyledons</taxon>
        <taxon>Gunneridae</taxon>
        <taxon>Pentapetalae</taxon>
        <taxon>rosids</taxon>
        <taxon>malvids</taxon>
        <taxon>Malvales</taxon>
        <taxon>Dipterocarpaceae</taxon>
        <taxon>Rubroshorea</taxon>
    </lineage>
</organism>
<sequence length="473" mass="55271">MAFLISSFDSDIPLGCRFFPTDSDIPLGCRFFPTDSELIFHLWSMIHEKDYHHQHPSITVYDIYKQEPWLLPWDPASNTYFHGNERYFFVQRKPLSGKDDGTRPKRTIDSGQGWWHANTEDKPIMDEGGGVVGYVKSLTFFVKGENKQKQGKGNRKQEGTKTDWIMHEYVLDRKNVKEWVLCRIRYNGKEPLFMPPVASTSISFDRLPSQSQLFCGGPVPQIPPLKRQKTGVADERSFQEPHDVLILCNNENLQETEQINRTESEWSDVCGGVQEQLQQPLLVQPLEEFGQPYAEELDTTLEIEPETEVQPRTLQQLLDEYEKHFAEELDGMFEMNSWQEPQHQTFQQQQPLEEYDKHTMSEAPEAQQKQPQEQQAQEGNWQGRIEDFSLNSEQTSQQKTLQQQQQQLVEECDILTMSEPAAQLKPPGKSLAEETNWQGWIDEFWWYLDWTGFHPGKSLAEEANWQDRIHELW</sequence>
<feature type="compositionally biased region" description="Low complexity" evidence="6">
    <location>
        <begin position="362"/>
        <end position="378"/>
    </location>
</feature>
<dbReference type="PROSITE" id="PS51005">
    <property type="entry name" value="NAC"/>
    <property type="match status" value="1"/>
</dbReference>
<proteinExistence type="predicted"/>
<gene>
    <name evidence="8" type="ORF">SLEP1_g52896</name>
</gene>
<protein>
    <recommendedName>
        <fullName evidence="7">NAC domain-containing protein</fullName>
    </recommendedName>
</protein>
<keyword evidence="5" id="KW-0539">Nucleus</keyword>
<evidence type="ECO:0000256" key="3">
    <source>
        <dbReference type="ARBA" id="ARBA00023125"/>
    </source>
</evidence>
<evidence type="ECO:0000313" key="9">
    <source>
        <dbReference type="Proteomes" id="UP001054252"/>
    </source>
</evidence>
<dbReference type="InterPro" id="IPR003441">
    <property type="entry name" value="NAC-dom"/>
</dbReference>
<evidence type="ECO:0000256" key="5">
    <source>
        <dbReference type="ARBA" id="ARBA00023242"/>
    </source>
</evidence>
<feature type="domain" description="NAC" evidence="7">
    <location>
        <begin position="25"/>
        <end position="187"/>
    </location>
</feature>
<keyword evidence="3" id="KW-0238">DNA-binding</keyword>
<feature type="region of interest" description="Disordered" evidence="6">
    <location>
        <begin position="358"/>
        <end position="379"/>
    </location>
</feature>
<accession>A0AAV5MA02</accession>